<dbReference type="STRING" id="398767.Glov_2031"/>
<dbReference type="AlphaFoldDB" id="B3E3C8"/>
<dbReference type="eggNOG" id="ENOG5033554">
    <property type="taxonomic scope" value="Bacteria"/>
</dbReference>
<evidence type="ECO:0000313" key="1">
    <source>
        <dbReference type="EMBL" id="ACD95747.1"/>
    </source>
</evidence>
<dbReference type="OrthoDB" id="5395144at2"/>
<sequence>MPDQQPQIVFVHDDFECETLEDELRVDERCRTLLQQFYSHLQLSGLTPEKASELAYGADYYVRDYLIDFSQQNLARPQAGLVKRFAATWYITRTLEPDTIVLDRYLDAIDAFYRFLRDRHLISAEELQLIEAELALREYYHGRIRQFLALKGDGYDAWERECPLQEGKGTV</sequence>
<organism evidence="1 2">
    <name type="scientific">Trichlorobacter lovleyi (strain ATCC BAA-1151 / DSM 17278 / SZ)</name>
    <name type="common">Geobacter lovleyi</name>
    <dbReference type="NCBI Taxonomy" id="398767"/>
    <lineage>
        <taxon>Bacteria</taxon>
        <taxon>Pseudomonadati</taxon>
        <taxon>Thermodesulfobacteriota</taxon>
        <taxon>Desulfuromonadia</taxon>
        <taxon>Geobacterales</taxon>
        <taxon>Geobacteraceae</taxon>
        <taxon>Trichlorobacter</taxon>
    </lineage>
</organism>
<dbReference type="Proteomes" id="UP000002420">
    <property type="component" value="Chromosome"/>
</dbReference>
<evidence type="ECO:0000313" key="2">
    <source>
        <dbReference type="Proteomes" id="UP000002420"/>
    </source>
</evidence>
<gene>
    <name evidence="1" type="ordered locus">Glov_2031</name>
</gene>
<dbReference type="RefSeq" id="WP_012470086.1">
    <property type="nucleotide sequence ID" value="NC_010814.1"/>
</dbReference>
<protein>
    <submittedName>
        <fullName evidence="1">Uncharacterized protein</fullName>
    </submittedName>
</protein>
<name>B3E3C8_TRIL1</name>
<reference evidence="1 2" key="1">
    <citation type="submission" date="2008-05" db="EMBL/GenBank/DDBJ databases">
        <title>Complete sequence of chromosome of Geobacter lovleyi SZ.</title>
        <authorList>
            <consortium name="US DOE Joint Genome Institute"/>
            <person name="Lucas S."/>
            <person name="Copeland A."/>
            <person name="Lapidus A."/>
            <person name="Glavina del Rio T."/>
            <person name="Dalin E."/>
            <person name="Tice H."/>
            <person name="Bruce D."/>
            <person name="Goodwin L."/>
            <person name="Pitluck S."/>
            <person name="Chertkov O."/>
            <person name="Meincke L."/>
            <person name="Brettin T."/>
            <person name="Detter J.C."/>
            <person name="Han C."/>
            <person name="Tapia R."/>
            <person name="Kuske C.R."/>
            <person name="Schmutz J."/>
            <person name="Larimer F."/>
            <person name="Land M."/>
            <person name="Hauser L."/>
            <person name="Kyrpides N."/>
            <person name="Mikhailova N."/>
            <person name="Sung Y."/>
            <person name="Fletcher K.E."/>
            <person name="Ritalahti K.M."/>
            <person name="Loeffler F.E."/>
            <person name="Richardson P."/>
        </authorList>
    </citation>
    <scope>NUCLEOTIDE SEQUENCE [LARGE SCALE GENOMIC DNA]</scope>
    <source>
        <strain evidence="2">ATCC BAA-1151 / DSM 17278 / SZ</strain>
    </source>
</reference>
<accession>B3E3C8</accession>
<dbReference type="EMBL" id="CP001089">
    <property type="protein sequence ID" value="ACD95747.1"/>
    <property type="molecule type" value="Genomic_DNA"/>
</dbReference>
<keyword evidence="2" id="KW-1185">Reference proteome</keyword>
<proteinExistence type="predicted"/>
<dbReference type="KEGG" id="glo:Glov_2031"/>
<dbReference type="HOGENOM" id="CLU_1537911_0_0_7"/>